<dbReference type="GO" id="GO:0006508">
    <property type="term" value="P:proteolysis"/>
    <property type="evidence" value="ECO:0007669"/>
    <property type="project" value="UniProtKB-KW"/>
</dbReference>
<reference evidence="3" key="1">
    <citation type="submission" date="2020-05" db="EMBL/GenBank/DDBJ databases">
        <authorList>
            <person name="Zhu T."/>
            <person name="Keshari N."/>
            <person name="Lu X."/>
        </authorList>
    </citation>
    <scope>NUCLEOTIDE SEQUENCE</scope>
    <source>
        <strain evidence="3">NK1-12</strain>
    </source>
</reference>
<dbReference type="SUPFAM" id="SSF50630">
    <property type="entry name" value="Acid proteases"/>
    <property type="match status" value="1"/>
</dbReference>
<dbReference type="InterPro" id="IPR034122">
    <property type="entry name" value="Retropepsin-like_bacterial"/>
</dbReference>
<feature type="region of interest" description="Disordered" evidence="1">
    <location>
        <begin position="28"/>
        <end position="56"/>
    </location>
</feature>
<dbReference type="EMBL" id="CP053586">
    <property type="protein sequence ID" value="WNZ22289.1"/>
    <property type="molecule type" value="Genomic_DNA"/>
</dbReference>
<feature type="signal peptide" evidence="2">
    <location>
        <begin position="1"/>
        <end position="25"/>
    </location>
</feature>
<dbReference type="CDD" id="cd05483">
    <property type="entry name" value="retropepsin_like_bacteria"/>
    <property type="match status" value="1"/>
</dbReference>
<keyword evidence="3" id="KW-0645">Protease</keyword>
<proteinExistence type="predicted"/>
<keyword evidence="3" id="KW-0378">Hydrolase</keyword>
<keyword evidence="2" id="KW-0732">Signal</keyword>
<evidence type="ECO:0000313" key="3">
    <source>
        <dbReference type="EMBL" id="WNZ22289.1"/>
    </source>
</evidence>
<gene>
    <name evidence="3" type="ORF">HJG54_05035</name>
</gene>
<accession>A0AA97AFG6</accession>
<dbReference type="InterPro" id="IPR021109">
    <property type="entry name" value="Peptidase_aspartic_dom_sf"/>
</dbReference>
<name>A0AA97AFG6_9CYAN</name>
<evidence type="ECO:0000256" key="1">
    <source>
        <dbReference type="SAM" id="MobiDB-lite"/>
    </source>
</evidence>
<dbReference type="GO" id="GO:0008233">
    <property type="term" value="F:peptidase activity"/>
    <property type="evidence" value="ECO:0007669"/>
    <property type="project" value="UniProtKB-KW"/>
</dbReference>
<organism evidence="3">
    <name type="scientific">Leptolyngbya sp. NK1-12</name>
    <dbReference type="NCBI Taxonomy" id="2547451"/>
    <lineage>
        <taxon>Bacteria</taxon>
        <taxon>Bacillati</taxon>
        <taxon>Cyanobacteriota</taxon>
        <taxon>Cyanophyceae</taxon>
        <taxon>Leptolyngbyales</taxon>
        <taxon>Leptolyngbyaceae</taxon>
        <taxon>Leptolyngbya group</taxon>
        <taxon>Leptolyngbya</taxon>
    </lineage>
</organism>
<dbReference type="AlphaFoldDB" id="A0AA97AFG6"/>
<dbReference type="PROSITE" id="PS51257">
    <property type="entry name" value="PROKAR_LIPOPROTEIN"/>
    <property type="match status" value="1"/>
</dbReference>
<evidence type="ECO:0000256" key="2">
    <source>
        <dbReference type="SAM" id="SignalP"/>
    </source>
</evidence>
<sequence length="299" mass="31925">MPKPYQSSVALIGLASLLVSTSACSNSPELSAESSLPPPTAPAVQPDPATPAKASTSKIDPFRLAIDRASSAYTISKSAQSRDDWKLVANRWRQAIELMKSVPAASPHHAQVRQKLADYQKNLAYAQQQANRPTAPNPTGVIILPPRVPQKQPTAVSAPIAAAVPQVAIPAPVSSNRVFYAPIVRREGNTPVIRVLFNNEQPFDMIVDTGASGTLITRKMADSLGVVPIAQATVDTASQKGVAFPVGYVQSMEVEGAVARDVLVAVAGPELDIGLLGHDFFGHYDVTIRAYEVEFRERS</sequence>
<protein>
    <submittedName>
        <fullName evidence="3">Retroviral-like aspartic protease family protein</fullName>
    </submittedName>
</protein>
<dbReference type="Pfam" id="PF13975">
    <property type="entry name" value="gag-asp_proteas"/>
    <property type="match status" value="1"/>
</dbReference>
<feature type="chain" id="PRO_5041745481" evidence="2">
    <location>
        <begin position="26"/>
        <end position="299"/>
    </location>
</feature>
<dbReference type="RefSeq" id="WP_316433731.1">
    <property type="nucleotide sequence ID" value="NZ_CP053586.1"/>
</dbReference>
<feature type="compositionally biased region" description="Low complexity" evidence="1">
    <location>
        <begin position="42"/>
        <end position="52"/>
    </location>
</feature>
<dbReference type="Gene3D" id="2.40.70.10">
    <property type="entry name" value="Acid Proteases"/>
    <property type="match status" value="1"/>
</dbReference>